<organism evidence="2 3">
    <name type="scientific">Caldivirga maquilingensis (strain ATCC 700844 / DSM 13496 / JCM 10307 / IC-167)</name>
    <dbReference type="NCBI Taxonomy" id="397948"/>
    <lineage>
        <taxon>Archaea</taxon>
        <taxon>Thermoproteota</taxon>
        <taxon>Thermoprotei</taxon>
        <taxon>Thermoproteales</taxon>
        <taxon>Thermoproteaceae</taxon>
        <taxon>Caldivirga</taxon>
    </lineage>
</organism>
<dbReference type="InterPro" id="IPR002733">
    <property type="entry name" value="AMMECR1_domain"/>
</dbReference>
<dbReference type="OrthoDB" id="25187at2157"/>
<dbReference type="STRING" id="397948.Cmaq_0319"/>
<dbReference type="AlphaFoldDB" id="A8MB77"/>
<dbReference type="Gene3D" id="3.30.700.20">
    <property type="entry name" value="Hypothetical protein ph0010, domain 1"/>
    <property type="match status" value="1"/>
</dbReference>
<accession>A8MB77</accession>
<dbReference type="EMBL" id="CP000852">
    <property type="protein sequence ID" value="ABW01167.1"/>
    <property type="molecule type" value="Genomic_DNA"/>
</dbReference>
<evidence type="ECO:0000259" key="1">
    <source>
        <dbReference type="PROSITE" id="PS51112"/>
    </source>
</evidence>
<dbReference type="GeneID" id="5710427"/>
<dbReference type="HOGENOM" id="CLU_1381452_0_0_2"/>
<reference evidence="2 3" key="1">
    <citation type="submission" date="2007-10" db="EMBL/GenBank/DDBJ databases">
        <title>Complete sequence of Caldivirga maquilingensis IC-167.</title>
        <authorList>
            <consortium name="US DOE Joint Genome Institute"/>
            <person name="Copeland A."/>
            <person name="Lucas S."/>
            <person name="Lapidus A."/>
            <person name="Barry K."/>
            <person name="Glavina del Rio T."/>
            <person name="Dalin E."/>
            <person name="Tice H."/>
            <person name="Pitluck S."/>
            <person name="Saunders E."/>
            <person name="Brettin T."/>
            <person name="Bruce D."/>
            <person name="Detter J.C."/>
            <person name="Han C."/>
            <person name="Schmutz J."/>
            <person name="Larimer F."/>
            <person name="Land M."/>
            <person name="Hauser L."/>
            <person name="Kyrpides N."/>
            <person name="Ivanova N."/>
            <person name="Biddle J.F."/>
            <person name="Zhang Z."/>
            <person name="Fitz-Gibbon S.T."/>
            <person name="Lowe T.M."/>
            <person name="Saltikov C."/>
            <person name="House C.H."/>
            <person name="Richardson P."/>
        </authorList>
    </citation>
    <scope>NUCLEOTIDE SEQUENCE [LARGE SCALE GENOMIC DNA]</scope>
    <source>
        <strain evidence="3">ATCC 700844 / DSM 13496 / JCM 10307 / IC-167</strain>
    </source>
</reference>
<sequence length="224" mass="25415">MDLFKPLTLTDGALLVKLARYAIESRLRNIEKIPITADHLKSMSLGVWVSVEKIKVSNGFRYRELRGDVGSPYPIRNLYDDVIMIARYAAFNSPKYSPLSLSEVKRIVIEVIVNNQPRQVSMDNLAKVFIPGYHGLLVKRPDGSIEAYLAHKIIEAAAKFHEEKGKPPSMDELISLICSKGCSEVRIFETQIFYELEPEGEVIERLLYMNKYLREINAASPLEG</sequence>
<gene>
    <name evidence="2" type="ordered locus">Cmaq_0319</name>
</gene>
<protein>
    <submittedName>
        <fullName evidence="2">AMMECR1 domain protein</fullName>
    </submittedName>
</protein>
<name>A8MB77_CALMQ</name>
<dbReference type="eggNOG" id="arCOG01336">
    <property type="taxonomic scope" value="Archaea"/>
</dbReference>
<evidence type="ECO:0000313" key="3">
    <source>
        <dbReference type="Proteomes" id="UP000001137"/>
    </source>
</evidence>
<dbReference type="SUPFAM" id="SSF143447">
    <property type="entry name" value="AMMECR1-like"/>
    <property type="match status" value="1"/>
</dbReference>
<keyword evidence="3" id="KW-1185">Reference proteome</keyword>
<dbReference type="InterPro" id="IPR036071">
    <property type="entry name" value="AMMECR1_dom_sf"/>
</dbReference>
<dbReference type="KEGG" id="cma:Cmaq_0319"/>
<feature type="domain" description="AMMECR1" evidence="1">
    <location>
        <begin position="10"/>
        <end position="204"/>
    </location>
</feature>
<dbReference type="RefSeq" id="WP_012185387.1">
    <property type="nucleotide sequence ID" value="NC_009954.1"/>
</dbReference>
<dbReference type="PROSITE" id="PS51112">
    <property type="entry name" value="AMMECR1"/>
    <property type="match status" value="1"/>
</dbReference>
<evidence type="ECO:0000313" key="2">
    <source>
        <dbReference type="EMBL" id="ABW01167.1"/>
    </source>
</evidence>
<dbReference type="Proteomes" id="UP000001137">
    <property type="component" value="Chromosome"/>
</dbReference>
<dbReference type="InterPro" id="IPR027485">
    <property type="entry name" value="AMMECR1_N"/>
</dbReference>
<dbReference type="Pfam" id="PF01871">
    <property type="entry name" value="AMMECR1"/>
    <property type="match status" value="1"/>
</dbReference>
<proteinExistence type="predicted"/>